<dbReference type="SUPFAM" id="SSF144091">
    <property type="entry name" value="Rhomboid-like"/>
    <property type="match status" value="1"/>
</dbReference>
<evidence type="ECO:0000256" key="6">
    <source>
        <dbReference type="SAM" id="Phobius"/>
    </source>
</evidence>
<evidence type="ECO:0000256" key="3">
    <source>
        <dbReference type="ARBA" id="ARBA00022989"/>
    </source>
</evidence>
<comment type="caution">
    <text evidence="8">The sequence shown here is derived from an EMBL/GenBank/DDBJ whole genome shotgun (WGS) entry which is preliminary data.</text>
</comment>
<name>A0ABV6UG85_9ACTN</name>
<dbReference type="InterPro" id="IPR022764">
    <property type="entry name" value="Peptidase_S54_rhomboid_dom"/>
</dbReference>
<evidence type="ECO:0000256" key="1">
    <source>
        <dbReference type="ARBA" id="ARBA00004141"/>
    </source>
</evidence>
<dbReference type="Proteomes" id="UP001592528">
    <property type="component" value="Unassembled WGS sequence"/>
</dbReference>
<dbReference type="GO" id="GO:0008233">
    <property type="term" value="F:peptidase activity"/>
    <property type="evidence" value="ECO:0007669"/>
    <property type="project" value="UniProtKB-KW"/>
</dbReference>
<accession>A0ABV6UG85</accession>
<organism evidence="8 9">
    <name type="scientific">Streptacidiphilus cavernicola</name>
    <dbReference type="NCBI Taxonomy" id="3342716"/>
    <lineage>
        <taxon>Bacteria</taxon>
        <taxon>Bacillati</taxon>
        <taxon>Actinomycetota</taxon>
        <taxon>Actinomycetes</taxon>
        <taxon>Kitasatosporales</taxon>
        <taxon>Streptomycetaceae</taxon>
        <taxon>Streptacidiphilus</taxon>
    </lineage>
</organism>
<evidence type="ECO:0000256" key="5">
    <source>
        <dbReference type="SAM" id="MobiDB-lite"/>
    </source>
</evidence>
<keyword evidence="9" id="KW-1185">Reference proteome</keyword>
<gene>
    <name evidence="8" type="ORF">ACEZDJ_04080</name>
</gene>
<protein>
    <submittedName>
        <fullName evidence="8">Rhomboid family intramembrane serine protease</fullName>
        <ecNumber evidence="8">3.4.21.-</ecNumber>
    </submittedName>
</protein>
<keyword evidence="3 6" id="KW-1133">Transmembrane helix</keyword>
<feature type="transmembrane region" description="Helical" evidence="6">
    <location>
        <begin position="25"/>
        <end position="45"/>
    </location>
</feature>
<comment type="subcellular location">
    <subcellularLocation>
        <location evidence="1">Membrane</location>
        <topology evidence="1">Multi-pass membrane protein</topology>
    </subcellularLocation>
</comment>
<dbReference type="InterPro" id="IPR035952">
    <property type="entry name" value="Rhomboid-like_sf"/>
</dbReference>
<keyword evidence="2 6" id="KW-0812">Transmembrane</keyword>
<evidence type="ECO:0000313" key="9">
    <source>
        <dbReference type="Proteomes" id="UP001592528"/>
    </source>
</evidence>
<feature type="transmembrane region" description="Helical" evidence="6">
    <location>
        <begin position="155"/>
        <end position="174"/>
    </location>
</feature>
<keyword evidence="4 6" id="KW-0472">Membrane</keyword>
<dbReference type="Gene3D" id="1.20.1540.10">
    <property type="entry name" value="Rhomboid-like"/>
    <property type="match status" value="1"/>
</dbReference>
<reference evidence="8 9" key="1">
    <citation type="submission" date="2024-09" db="EMBL/GenBank/DDBJ databases">
        <authorList>
            <person name="Lee S.D."/>
        </authorList>
    </citation>
    <scope>NUCLEOTIDE SEQUENCE [LARGE SCALE GENOMIC DNA]</scope>
    <source>
        <strain evidence="8 9">N1-5</strain>
    </source>
</reference>
<dbReference type="Pfam" id="PF01694">
    <property type="entry name" value="Rhomboid"/>
    <property type="match status" value="1"/>
</dbReference>
<dbReference type="GO" id="GO:0006508">
    <property type="term" value="P:proteolysis"/>
    <property type="evidence" value="ECO:0007669"/>
    <property type="project" value="UniProtKB-KW"/>
</dbReference>
<feature type="transmembrane region" description="Helical" evidence="6">
    <location>
        <begin position="102"/>
        <end position="120"/>
    </location>
</feature>
<evidence type="ECO:0000313" key="8">
    <source>
        <dbReference type="EMBL" id="MFC1400464.1"/>
    </source>
</evidence>
<evidence type="ECO:0000256" key="2">
    <source>
        <dbReference type="ARBA" id="ARBA00022692"/>
    </source>
</evidence>
<feature type="region of interest" description="Disordered" evidence="5">
    <location>
        <begin position="207"/>
        <end position="238"/>
    </location>
</feature>
<feature type="domain" description="Peptidase S54 rhomboid" evidence="7">
    <location>
        <begin position="66"/>
        <end position="198"/>
    </location>
</feature>
<evidence type="ECO:0000256" key="4">
    <source>
        <dbReference type="ARBA" id="ARBA00023136"/>
    </source>
</evidence>
<evidence type="ECO:0000259" key="7">
    <source>
        <dbReference type="Pfam" id="PF01694"/>
    </source>
</evidence>
<dbReference type="EC" id="3.4.21.-" evidence="8"/>
<dbReference type="EMBL" id="JBHEZZ010000002">
    <property type="protein sequence ID" value="MFC1400464.1"/>
    <property type="molecule type" value="Genomic_DNA"/>
</dbReference>
<feature type="transmembrane region" description="Helical" evidence="6">
    <location>
        <begin position="180"/>
        <end position="197"/>
    </location>
</feature>
<sequence>MRGLQGWNSAGPQTAEEMIAEARKAFFVMFGFMVVIWVLQIVNWTDNYQLDREFMVIPQRVDRLGEIFTAPFLHFSWQHIEGNSGPLFVFGFLAAYRGVVRFLWLTLLVAVTSGLAVWVFQSTNTGSVGASGLIFGYFGYVVLRGIFDRRLIDTLIGVVMAASFAYLVTIALPGTPGVSWLAHLGGLVGGVIGAWLLRDRRPRIATGAEPVPGSGTGSGSGKTIVPTQGANPALEGSRSDLHKELGDLGLL</sequence>
<proteinExistence type="predicted"/>
<keyword evidence="8" id="KW-0378">Hydrolase</keyword>
<dbReference type="PANTHER" id="PTHR43066">
    <property type="entry name" value="RHOMBOID-RELATED PROTEIN"/>
    <property type="match status" value="1"/>
</dbReference>
<feature type="transmembrane region" description="Helical" evidence="6">
    <location>
        <begin position="126"/>
        <end position="143"/>
    </location>
</feature>
<keyword evidence="8" id="KW-0645">Protease</keyword>
<dbReference type="RefSeq" id="WP_030251795.1">
    <property type="nucleotide sequence ID" value="NZ_JBHEZZ010000002.1"/>
</dbReference>